<name>A0A1I7YTG3_9BILA</name>
<dbReference type="AlphaFoldDB" id="A0A1I7YTG3"/>
<accession>A0A1I7YTG3</accession>
<evidence type="ECO:0000313" key="2">
    <source>
        <dbReference type="Proteomes" id="UP000095287"/>
    </source>
</evidence>
<dbReference type="WBParaSite" id="L893_g19532.t1">
    <property type="protein sequence ID" value="L893_g19532.t1"/>
    <property type="gene ID" value="L893_g19532"/>
</dbReference>
<protein>
    <submittedName>
        <fullName evidence="3">F-box domain-containing protein</fullName>
    </submittedName>
</protein>
<organism evidence="2 3">
    <name type="scientific">Steinernema glaseri</name>
    <dbReference type="NCBI Taxonomy" id="37863"/>
    <lineage>
        <taxon>Eukaryota</taxon>
        <taxon>Metazoa</taxon>
        <taxon>Ecdysozoa</taxon>
        <taxon>Nematoda</taxon>
        <taxon>Chromadorea</taxon>
        <taxon>Rhabditida</taxon>
        <taxon>Tylenchina</taxon>
        <taxon>Panagrolaimomorpha</taxon>
        <taxon>Strongyloidoidea</taxon>
        <taxon>Steinernematidae</taxon>
        <taxon>Steinernema</taxon>
    </lineage>
</organism>
<evidence type="ECO:0000256" key="1">
    <source>
        <dbReference type="SAM" id="MobiDB-lite"/>
    </source>
</evidence>
<proteinExistence type="predicted"/>
<feature type="region of interest" description="Disordered" evidence="1">
    <location>
        <begin position="302"/>
        <end position="326"/>
    </location>
</feature>
<reference evidence="3" key="1">
    <citation type="submission" date="2016-11" db="UniProtKB">
        <authorList>
            <consortium name="WormBaseParasite"/>
        </authorList>
    </citation>
    <scope>IDENTIFICATION</scope>
</reference>
<dbReference type="Proteomes" id="UP000095287">
    <property type="component" value="Unplaced"/>
</dbReference>
<evidence type="ECO:0000313" key="3">
    <source>
        <dbReference type="WBParaSite" id="L893_g19532.t1"/>
    </source>
</evidence>
<sequence length="326" mass="37480">MNTVPWHFIESVCLRLDHCTLRESRKLSSRWGEACLATSKKMGTLNVTVTNTEGKIYAAVEPIFPERCDTVFSCRLLPLDSVNPKCFTNFLVSSALKDDLSLQSWTEITMDDLQRLIKMARPARGEERSRNLLLLDKFNRTTEKLLSMRLPVDAVNIHITDDGDTSQVDEFIKNAGLLHAVWISGLEQRPLQEAMVSMLLDKFVPIDYSYFCVEQKLTKEQLNILFDKCVVAKKKVQVQLENYGSTINIVDYEKYYAEKTVLEEGRSIMFLNPEEGKLVLRVDRIFENILRWRWCDKEAEADSEEENEGCSDDWEDSDDPPSSSDP</sequence>
<feature type="compositionally biased region" description="Acidic residues" evidence="1">
    <location>
        <begin position="302"/>
        <end position="319"/>
    </location>
</feature>
<keyword evidence="2" id="KW-1185">Reference proteome</keyword>